<proteinExistence type="predicted"/>
<evidence type="ECO:0000313" key="3">
    <source>
        <dbReference type="Proteomes" id="UP000830115"/>
    </source>
</evidence>
<keyword evidence="1" id="KW-0732">Signal</keyword>
<organism evidence="2 3">
    <name type="scientific">Streptomyces halobius</name>
    <dbReference type="NCBI Taxonomy" id="2879846"/>
    <lineage>
        <taxon>Bacteria</taxon>
        <taxon>Bacillati</taxon>
        <taxon>Actinomycetota</taxon>
        <taxon>Actinomycetes</taxon>
        <taxon>Kitasatosporales</taxon>
        <taxon>Streptomycetaceae</taxon>
        <taxon>Streptomyces</taxon>
    </lineage>
</organism>
<keyword evidence="3" id="KW-1185">Reference proteome</keyword>
<evidence type="ECO:0000256" key="1">
    <source>
        <dbReference type="SAM" id="SignalP"/>
    </source>
</evidence>
<reference evidence="2" key="1">
    <citation type="submission" date="2021-10" db="EMBL/GenBank/DDBJ databases">
        <title>Streptomyces nigrumlapis sp.nov.,an antimicrobial producing actinobacterium isolated from Black Gobi rocks.</title>
        <authorList>
            <person name="Wen Y."/>
            <person name="Zhang W."/>
            <person name="Liu X.G."/>
        </authorList>
    </citation>
    <scope>NUCLEOTIDE SEQUENCE</scope>
    <source>
        <strain evidence="2">ST13-2-2</strain>
    </source>
</reference>
<dbReference type="Proteomes" id="UP000830115">
    <property type="component" value="Chromosome"/>
</dbReference>
<gene>
    <name evidence="2" type="ORF">K9S39_10220</name>
</gene>
<feature type="chain" id="PRO_5045661108" evidence="1">
    <location>
        <begin position="28"/>
        <end position="51"/>
    </location>
</feature>
<feature type="signal peptide" evidence="1">
    <location>
        <begin position="1"/>
        <end position="27"/>
    </location>
</feature>
<dbReference type="EMBL" id="CP086322">
    <property type="protein sequence ID" value="UQA92162.1"/>
    <property type="molecule type" value="Genomic_DNA"/>
</dbReference>
<accession>A0ABY4M426</accession>
<name>A0ABY4M426_9ACTN</name>
<protein>
    <submittedName>
        <fullName evidence="2">Uncharacterized protein</fullName>
    </submittedName>
</protein>
<sequence>MTRIRLAAGALAAAALLTIFGGGVANAAPSDNYGVGHCRAEGMFGDCYGVS</sequence>
<evidence type="ECO:0000313" key="2">
    <source>
        <dbReference type="EMBL" id="UQA92162.1"/>
    </source>
</evidence>
<dbReference type="RefSeq" id="WP_248863026.1">
    <property type="nucleotide sequence ID" value="NZ_CP086322.1"/>
</dbReference>